<dbReference type="CDD" id="cd07332">
    <property type="entry name" value="M48C_Oma1_like"/>
    <property type="match status" value="1"/>
</dbReference>
<dbReference type="EMBL" id="FNNP01000005">
    <property type="protein sequence ID" value="SDX39155.1"/>
    <property type="molecule type" value="Genomic_DNA"/>
</dbReference>
<keyword evidence="2" id="KW-0479">Metal-binding</keyword>
<comment type="cofactor">
    <cofactor evidence="6">
        <name>Zn(2+)</name>
        <dbReference type="ChEBI" id="CHEBI:29105"/>
    </cofactor>
    <text evidence="6">Binds 1 zinc ion per subunit.</text>
</comment>
<evidence type="ECO:0000256" key="3">
    <source>
        <dbReference type="ARBA" id="ARBA00022801"/>
    </source>
</evidence>
<evidence type="ECO:0000256" key="6">
    <source>
        <dbReference type="RuleBase" id="RU003983"/>
    </source>
</evidence>
<dbReference type="InterPro" id="IPR001915">
    <property type="entry name" value="Peptidase_M48"/>
</dbReference>
<keyword evidence="5 6" id="KW-0482">Metalloprotease</keyword>
<dbReference type="InterPro" id="IPR055518">
    <property type="entry name" value="DUF7092"/>
</dbReference>
<proteinExistence type="inferred from homology"/>
<reference evidence="10" key="1">
    <citation type="submission" date="2016-10" db="EMBL/GenBank/DDBJ databases">
        <authorList>
            <person name="Varghese N."/>
            <person name="Submissions S."/>
        </authorList>
    </citation>
    <scope>NUCLEOTIDE SEQUENCE [LARGE SCALE GENOMIC DNA]</scope>
    <source>
        <strain evidence="10">DSM 27839</strain>
    </source>
</reference>
<dbReference type="OrthoDB" id="9810445at2"/>
<sequence length="347" mass="37424">MADQSNDNGASVTGRAYPALSSREIPVRLAIGTNTAWLIDEQGQVLTSCDPQDLQIEPRVGQTERRVNFPDGTLFLTPNHAALEHLTGDSGGAVLHGLERYHPRLILVALACLAGAWGAWKYGLSLLVALAVWITPPPLVEAIDSGVMQVVDRLMANPSELSNAKKAELQGNFERLLASMGSAAEDHAYRLEFRHIPGMGPNAFALPNGTIVVTDDLVRMASADAIVGVMSHEIGHVAEQHGLHQMYRSVGGYVLIGLLAGDTGPILDEVLLEGNLILSLSYSRQHELSADSFGVDLASRAGFDPGGLAEFFELMAAQYGDQQDDWFSTHPGFEDRIENLNVLTRGH</sequence>
<dbReference type="Pfam" id="PF23368">
    <property type="entry name" value="DUF7092"/>
    <property type="match status" value="1"/>
</dbReference>
<dbReference type="STRING" id="985054.SAMN05444358_105122"/>
<dbReference type="GO" id="GO:0051603">
    <property type="term" value="P:proteolysis involved in protein catabolic process"/>
    <property type="evidence" value="ECO:0007669"/>
    <property type="project" value="TreeGrafter"/>
</dbReference>
<dbReference type="PANTHER" id="PTHR22726">
    <property type="entry name" value="METALLOENDOPEPTIDASE OMA1"/>
    <property type="match status" value="1"/>
</dbReference>
<evidence type="ECO:0000313" key="10">
    <source>
        <dbReference type="Proteomes" id="UP000183400"/>
    </source>
</evidence>
<evidence type="ECO:0000256" key="4">
    <source>
        <dbReference type="ARBA" id="ARBA00022833"/>
    </source>
</evidence>
<dbReference type="Gene3D" id="3.30.2010.10">
    <property type="entry name" value="Metalloproteases ('zincins'), catalytic domain"/>
    <property type="match status" value="1"/>
</dbReference>
<organism evidence="9 10">
    <name type="scientific">Ruegeria halocynthiae</name>
    <dbReference type="NCBI Taxonomy" id="985054"/>
    <lineage>
        <taxon>Bacteria</taxon>
        <taxon>Pseudomonadati</taxon>
        <taxon>Pseudomonadota</taxon>
        <taxon>Alphaproteobacteria</taxon>
        <taxon>Rhodobacterales</taxon>
        <taxon>Roseobacteraceae</taxon>
        <taxon>Ruegeria</taxon>
    </lineage>
</organism>
<evidence type="ECO:0000259" key="7">
    <source>
        <dbReference type="Pfam" id="PF01435"/>
    </source>
</evidence>
<protein>
    <submittedName>
        <fullName evidence="9">Peptidase family M48</fullName>
    </submittedName>
</protein>
<keyword evidence="10" id="KW-1185">Reference proteome</keyword>
<comment type="similarity">
    <text evidence="6">Belongs to the peptidase M48 family.</text>
</comment>
<dbReference type="GO" id="GO:0046872">
    <property type="term" value="F:metal ion binding"/>
    <property type="evidence" value="ECO:0007669"/>
    <property type="project" value="UniProtKB-KW"/>
</dbReference>
<evidence type="ECO:0000256" key="2">
    <source>
        <dbReference type="ARBA" id="ARBA00022723"/>
    </source>
</evidence>
<accession>A0A1H3BBK7</accession>
<gene>
    <name evidence="9" type="ORF">SAMN05444358_105122</name>
</gene>
<dbReference type="InterPro" id="IPR051156">
    <property type="entry name" value="Mito/Outer_Membr_Metalloprot"/>
</dbReference>
<feature type="domain" description="DUF7092" evidence="8">
    <location>
        <begin position="12"/>
        <end position="87"/>
    </location>
</feature>
<keyword evidence="4 6" id="KW-0862">Zinc</keyword>
<dbReference type="AlphaFoldDB" id="A0A1H3BBK7"/>
<evidence type="ECO:0000256" key="1">
    <source>
        <dbReference type="ARBA" id="ARBA00022670"/>
    </source>
</evidence>
<dbReference type="PANTHER" id="PTHR22726:SF1">
    <property type="entry name" value="METALLOENDOPEPTIDASE OMA1, MITOCHONDRIAL"/>
    <property type="match status" value="1"/>
</dbReference>
<dbReference type="Pfam" id="PF01435">
    <property type="entry name" value="Peptidase_M48"/>
    <property type="match status" value="1"/>
</dbReference>
<name>A0A1H3BBK7_9RHOB</name>
<dbReference type="GO" id="GO:0016020">
    <property type="term" value="C:membrane"/>
    <property type="evidence" value="ECO:0007669"/>
    <property type="project" value="TreeGrafter"/>
</dbReference>
<evidence type="ECO:0000313" key="9">
    <source>
        <dbReference type="EMBL" id="SDX39155.1"/>
    </source>
</evidence>
<keyword evidence="1 6" id="KW-0645">Protease</keyword>
<evidence type="ECO:0000259" key="8">
    <source>
        <dbReference type="Pfam" id="PF23368"/>
    </source>
</evidence>
<dbReference type="GO" id="GO:0004222">
    <property type="term" value="F:metalloendopeptidase activity"/>
    <property type="evidence" value="ECO:0007669"/>
    <property type="project" value="InterPro"/>
</dbReference>
<keyword evidence="3 6" id="KW-0378">Hydrolase</keyword>
<feature type="domain" description="Peptidase M48" evidence="7">
    <location>
        <begin position="164"/>
        <end position="341"/>
    </location>
</feature>
<evidence type="ECO:0000256" key="5">
    <source>
        <dbReference type="ARBA" id="ARBA00023049"/>
    </source>
</evidence>
<dbReference type="RefSeq" id="WP_074737505.1">
    <property type="nucleotide sequence ID" value="NZ_FNNP01000005.1"/>
</dbReference>
<dbReference type="Proteomes" id="UP000183400">
    <property type="component" value="Unassembled WGS sequence"/>
</dbReference>